<organism evidence="2 3">
    <name type="scientific">Cercospora zeae-maydis SCOH1-5</name>
    <dbReference type="NCBI Taxonomy" id="717836"/>
    <lineage>
        <taxon>Eukaryota</taxon>
        <taxon>Fungi</taxon>
        <taxon>Dikarya</taxon>
        <taxon>Ascomycota</taxon>
        <taxon>Pezizomycotina</taxon>
        <taxon>Dothideomycetes</taxon>
        <taxon>Dothideomycetidae</taxon>
        <taxon>Mycosphaerellales</taxon>
        <taxon>Mycosphaerellaceae</taxon>
        <taxon>Cercospora</taxon>
    </lineage>
</organism>
<accession>A0A6A6FJE9</accession>
<sequence length="153" mass="17133">MARYEKSFHESFSLGQLNPLTSSSALERAVKSAADMDPSNVLGQQRKKHGHGSPSQNLESVDRHSQQIGTGSVESTRKTKAARNVCGTFELLEMILLSCHPRDLLIFQRVSPFWRGVIMDSKPLQNAMWLLDTATPLRPTYNDDIWEAKFSAS</sequence>
<proteinExistence type="predicted"/>
<evidence type="ECO:0000313" key="2">
    <source>
        <dbReference type="EMBL" id="KAF2213557.1"/>
    </source>
</evidence>
<protein>
    <recommendedName>
        <fullName evidence="4">F-box domain-containing protein</fullName>
    </recommendedName>
</protein>
<dbReference type="OrthoDB" id="3800738at2759"/>
<reference evidence="2" key="1">
    <citation type="journal article" date="2020" name="Stud. Mycol.">
        <title>101 Dothideomycetes genomes: a test case for predicting lifestyles and emergence of pathogens.</title>
        <authorList>
            <person name="Haridas S."/>
            <person name="Albert R."/>
            <person name="Binder M."/>
            <person name="Bloem J."/>
            <person name="Labutti K."/>
            <person name="Salamov A."/>
            <person name="Andreopoulos B."/>
            <person name="Baker S."/>
            <person name="Barry K."/>
            <person name="Bills G."/>
            <person name="Bluhm B."/>
            <person name="Cannon C."/>
            <person name="Castanera R."/>
            <person name="Culley D."/>
            <person name="Daum C."/>
            <person name="Ezra D."/>
            <person name="Gonzalez J."/>
            <person name="Henrissat B."/>
            <person name="Kuo A."/>
            <person name="Liang C."/>
            <person name="Lipzen A."/>
            <person name="Lutzoni F."/>
            <person name="Magnuson J."/>
            <person name="Mondo S."/>
            <person name="Nolan M."/>
            <person name="Ohm R."/>
            <person name="Pangilinan J."/>
            <person name="Park H.-J."/>
            <person name="Ramirez L."/>
            <person name="Alfaro M."/>
            <person name="Sun H."/>
            <person name="Tritt A."/>
            <person name="Yoshinaga Y."/>
            <person name="Zwiers L.-H."/>
            <person name="Turgeon B."/>
            <person name="Goodwin S."/>
            <person name="Spatafora J."/>
            <person name="Crous P."/>
            <person name="Grigoriev I."/>
        </authorList>
    </citation>
    <scope>NUCLEOTIDE SEQUENCE</scope>
    <source>
        <strain evidence="2">SCOH1-5</strain>
    </source>
</reference>
<dbReference type="EMBL" id="ML992670">
    <property type="protein sequence ID" value="KAF2213557.1"/>
    <property type="molecule type" value="Genomic_DNA"/>
</dbReference>
<name>A0A6A6FJE9_9PEZI</name>
<evidence type="ECO:0000256" key="1">
    <source>
        <dbReference type="SAM" id="MobiDB-lite"/>
    </source>
</evidence>
<gene>
    <name evidence="2" type="ORF">CERZMDRAFT_96389</name>
</gene>
<keyword evidence="3" id="KW-1185">Reference proteome</keyword>
<dbReference type="AlphaFoldDB" id="A0A6A6FJE9"/>
<dbReference type="SUPFAM" id="SSF81383">
    <property type="entry name" value="F-box domain"/>
    <property type="match status" value="1"/>
</dbReference>
<evidence type="ECO:0008006" key="4">
    <source>
        <dbReference type="Google" id="ProtNLM"/>
    </source>
</evidence>
<feature type="region of interest" description="Disordered" evidence="1">
    <location>
        <begin position="33"/>
        <end position="79"/>
    </location>
</feature>
<dbReference type="InterPro" id="IPR036047">
    <property type="entry name" value="F-box-like_dom_sf"/>
</dbReference>
<dbReference type="Proteomes" id="UP000799539">
    <property type="component" value="Unassembled WGS sequence"/>
</dbReference>
<evidence type="ECO:0000313" key="3">
    <source>
        <dbReference type="Proteomes" id="UP000799539"/>
    </source>
</evidence>